<organism evidence="1 2">
    <name type="scientific">Actinokineospora globicatena</name>
    <dbReference type="NCBI Taxonomy" id="103729"/>
    <lineage>
        <taxon>Bacteria</taxon>
        <taxon>Bacillati</taxon>
        <taxon>Actinomycetota</taxon>
        <taxon>Actinomycetes</taxon>
        <taxon>Pseudonocardiales</taxon>
        <taxon>Pseudonocardiaceae</taxon>
        <taxon>Actinokineospora</taxon>
    </lineage>
</organism>
<keyword evidence="2" id="KW-1185">Reference proteome</keyword>
<name>A0A9W6QJ84_9PSEU</name>
<dbReference type="Pfam" id="PF05014">
    <property type="entry name" value="Nuc_deoxyrib_tr"/>
    <property type="match status" value="1"/>
</dbReference>
<protein>
    <recommendedName>
        <fullName evidence="3">Nucleoside 2-deoxyribosyltransferase</fullName>
    </recommendedName>
</protein>
<dbReference type="AlphaFoldDB" id="A0A9W6QJ84"/>
<dbReference type="InterPro" id="IPR007710">
    <property type="entry name" value="Nucleoside_deoxyribTrfase"/>
</dbReference>
<sequence>MGSVFLGGPFKALVDADGVMRPAERARLEAIIAGLEAAGHKVYNAHRREKWGAEFLTPDECTRLDLDEITASDVFVAFPGSPASPGTHIEIGWASALGKPIVLLLEEGAEYAFLVRGLHTVAPVTYLTLTPGEDPTDRIVAAIDT</sequence>
<comment type="caution">
    <text evidence="1">The sequence shown here is derived from an EMBL/GenBank/DDBJ whole genome shotgun (WGS) entry which is preliminary data.</text>
</comment>
<dbReference type="EMBL" id="BSSD01000002">
    <property type="protein sequence ID" value="GLW90690.1"/>
    <property type="molecule type" value="Genomic_DNA"/>
</dbReference>
<dbReference type="Proteomes" id="UP001165042">
    <property type="component" value="Unassembled WGS sequence"/>
</dbReference>
<reference evidence="1" key="1">
    <citation type="submission" date="2023-02" db="EMBL/GenBank/DDBJ databases">
        <title>Actinokineospora globicatena NBRC 15670.</title>
        <authorList>
            <person name="Ichikawa N."/>
            <person name="Sato H."/>
            <person name="Tonouchi N."/>
        </authorList>
    </citation>
    <scope>NUCLEOTIDE SEQUENCE</scope>
    <source>
        <strain evidence="1">NBRC 15670</strain>
    </source>
</reference>
<evidence type="ECO:0000313" key="2">
    <source>
        <dbReference type="Proteomes" id="UP001165042"/>
    </source>
</evidence>
<proteinExistence type="predicted"/>
<dbReference type="RefSeq" id="WP_285609076.1">
    <property type="nucleotide sequence ID" value="NZ_BSSD01000002.1"/>
</dbReference>
<dbReference type="SUPFAM" id="SSF52309">
    <property type="entry name" value="N-(deoxy)ribosyltransferase-like"/>
    <property type="match status" value="1"/>
</dbReference>
<evidence type="ECO:0008006" key="3">
    <source>
        <dbReference type="Google" id="ProtNLM"/>
    </source>
</evidence>
<accession>A0A9W6QJ84</accession>
<evidence type="ECO:0000313" key="1">
    <source>
        <dbReference type="EMBL" id="GLW90690.1"/>
    </source>
</evidence>
<dbReference type="Gene3D" id="3.40.50.450">
    <property type="match status" value="1"/>
</dbReference>
<gene>
    <name evidence="1" type="ORF">Aglo03_15060</name>
</gene>